<evidence type="ECO:0000256" key="3">
    <source>
        <dbReference type="ARBA" id="ARBA00022776"/>
    </source>
</evidence>
<dbReference type="InterPro" id="IPR011989">
    <property type="entry name" value="ARM-like"/>
</dbReference>
<evidence type="ECO:0000256" key="1">
    <source>
        <dbReference type="ARBA" id="ARBA00004123"/>
    </source>
</evidence>
<evidence type="ECO:0000256" key="2">
    <source>
        <dbReference type="ARBA" id="ARBA00022618"/>
    </source>
</evidence>
<feature type="compositionally biased region" description="Acidic residues" evidence="6">
    <location>
        <begin position="1175"/>
        <end position="1195"/>
    </location>
</feature>
<protein>
    <submittedName>
        <fullName evidence="7">Armadillo-type protein</fullName>
    </submittedName>
</protein>
<keyword evidence="5" id="KW-0131">Cell cycle</keyword>
<gene>
    <name evidence="7" type="ORF">C8Q71DRAFT_765630</name>
</gene>
<proteinExistence type="predicted"/>
<comment type="subcellular location">
    <subcellularLocation>
        <location evidence="1">Nucleus</location>
    </subcellularLocation>
</comment>
<dbReference type="InterPro" id="IPR039776">
    <property type="entry name" value="Pds5"/>
</dbReference>
<dbReference type="CDD" id="cd19953">
    <property type="entry name" value="PDS5"/>
    <property type="match status" value="1"/>
</dbReference>
<feature type="compositionally biased region" description="Basic and acidic residues" evidence="6">
    <location>
        <begin position="1209"/>
        <end position="1222"/>
    </location>
</feature>
<dbReference type="Pfam" id="PF20168">
    <property type="entry name" value="PDS5"/>
    <property type="match status" value="1"/>
</dbReference>
<feature type="compositionally biased region" description="Polar residues" evidence="6">
    <location>
        <begin position="1"/>
        <end position="11"/>
    </location>
</feature>
<dbReference type="InterPro" id="IPR016024">
    <property type="entry name" value="ARM-type_fold"/>
</dbReference>
<organism evidence="7 8">
    <name type="scientific">Rhodofomes roseus</name>
    <dbReference type="NCBI Taxonomy" id="34475"/>
    <lineage>
        <taxon>Eukaryota</taxon>
        <taxon>Fungi</taxon>
        <taxon>Dikarya</taxon>
        <taxon>Basidiomycota</taxon>
        <taxon>Agaricomycotina</taxon>
        <taxon>Agaricomycetes</taxon>
        <taxon>Polyporales</taxon>
        <taxon>Rhodofomes</taxon>
    </lineage>
</organism>
<dbReference type="Gene3D" id="1.25.10.10">
    <property type="entry name" value="Leucine-rich Repeat Variant"/>
    <property type="match status" value="1"/>
</dbReference>
<keyword evidence="2" id="KW-0132">Cell division</keyword>
<evidence type="ECO:0000313" key="7">
    <source>
        <dbReference type="EMBL" id="KAH9835382.1"/>
    </source>
</evidence>
<comment type="caution">
    <text evidence="7">The sequence shown here is derived from an EMBL/GenBank/DDBJ whole genome shotgun (WGS) entry which is preliminary data.</text>
</comment>
<reference evidence="7 8" key="1">
    <citation type="journal article" date="2021" name="Environ. Microbiol.">
        <title>Gene family expansions and transcriptome signatures uncover fungal adaptations to wood decay.</title>
        <authorList>
            <person name="Hage H."/>
            <person name="Miyauchi S."/>
            <person name="Viragh M."/>
            <person name="Drula E."/>
            <person name="Min B."/>
            <person name="Chaduli D."/>
            <person name="Navarro D."/>
            <person name="Favel A."/>
            <person name="Norest M."/>
            <person name="Lesage-Meessen L."/>
            <person name="Balint B."/>
            <person name="Merenyi Z."/>
            <person name="de Eugenio L."/>
            <person name="Morin E."/>
            <person name="Martinez A.T."/>
            <person name="Baldrian P."/>
            <person name="Stursova M."/>
            <person name="Martinez M.J."/>
            <person name="Novotny C."/>
            <person name="Magnuson J.K."/>
            <person name="Spatafora J.W."/>
            <person name="Maurice S."/>
            <person name="Pangilinan J."/>
            <person name="Andreopoulos W."/>
            <person name="LaButti K."/>
            <person name="Hundley H."/>
            <person name="Na H."/>
            <person name="Kuo A."/>
            <person name="Barry K."/>
            <person name="Lipzen A."/>
            <person name="Henrissat B."/>
            <person name="Riley R."/>
            <person name="Ahrendt S."/>
            <person name="Nagy L.G."/>
            <person name="Grigoriev I.V."/>
            <person name="Martin F."/>
            <person name="Rosso M.N."/>
        </authorList>
    </citation>
    <scope>NUCLEOTIDE SEQUENCE [LARGE SCALE GENOMIC DNA]</scope>
    <source>
        <strain evidence="7 8">CIRM-BRFM 1785</strain>
    </source>
</reference>
<dbReference type="EMBL" id="JADCUA010000013">
    <property type="protein sequence ID" value="KAH9835382.1"/>
    <property type="molecule type" value="Genomic_DNA"/>
</dbReference>
<feature type="region of interest" description="Disordered" evidence="6">
    <location>
        <begin position="1124"/>
        <end position="1251"/>
    </location>
</feature>
<keyword evidence="8" id="KW-1185">Reference proteome</keyword>
<evidence type="ECO:0000313" key="8">
    <source>
        <dbReference type="Proteomes" id="UP000814176"/>
    </source>
</evidence>
<feature type="compositionally biased region" description="Basic residues" evidence="6">
    <location>
        <begin position="1223"/>
        <end position="1251"/>
    </location>
</feature>
<evidence type="ECO:0000256" key="6">
    <source>
        <dbReference type="SAM" id="MobiDB-lite"/>
    </source>
</evidence>
<dbReference type="GeneID" id="72004869"/>
<evidence type="ECO:0000256" key="4">
    <source>
        <dbReference type="ARBA" id="ARBA00023242"/>
    </source>
</evidence>
<keyword evidence="3" id="KW-0498">Mitosis</keyword>
<feature type="region of interest" description="Disordered" evidence="6">
    <location>
        <begin position="1"/>
        <end position="24"/>
    </location>
</feature>
<dbReference type="RefSeq" id="XP_047777815.1">
    <property type="nucleotide sequence ID" value="XM_047924137.1"/>
</dbReference>
<name>A0ABQ8KDN5_9APHY</name>
<keyword evidence="4" id="KW-0539">Nucleus</keyword>
<dbReference type="SUPFAM" id="SSF48371">
    <property type="entry name" value="ARM repeat"/>
    <property type="match status" value="1"/>
</dbReference>
<dbReference type="PANTHER" id="PTHR12663:SF0">
    <property type="entry name" value="PRECOCIOUS DISSOCIATION OF SISTERS 5, ISOFORM A"/>
    <property type="match status" value="1"/>
</dbReference>
<feature type="compositionally biased region" description="Basic and acidic residues" evidence="6">
    <location>
        <begin position="1131"/>
        <end position="1146"/>
    </location>
</feature>
<dbReference type="Proteomes" id="UP000814176">
    <property type="component" value="Unassembled WGS sequence"/>
</dbReference>
<feature type="compositionally biased region" description="Basic residues" evidence="6">
    <location>
        <begin position="1162"/>
        <end position="1171"/>
    </location>
</feature>
<evidence type="ECO:0000256" key="5">
    <source>
        <dbReference type="ARBA" id="ARBA00023306"/>
    </source>
</evidence>
<accession>A0ABQ8KDN5</accession>
<dbReference type="PANTHER" id="PTHR12663">
    <property type="entry name" value="ANDROGEN INDUCED INHIBITOR OF PROLIFERATION AS3 / PDS5-RELATED"/>
    <property type="match status" value="1"/>
</dbReference>
<sequence length="1251" mass="140150">MVAQTRGQNSPHKLKFQQKLGGRGQTTDALQKKLKTLHSELREMDQEHVDVNTLSGVRKELIEDTILMHKDTGVKAYAACCIADLLRLYAPDAPYTQRELERIFSFFFQQLALYLKGGDSPYYEEYFDLLESLSTVKSVVLVCDLPDADKLMNEAFRKLFAIVCHNPPKKIELFVADILTALIDECQSLPNGVLECLLSKFMVEDLRMENPEYRLAVQICSATADKLQRHICQYFTEVVVEQSRAEQFDEVAKAHSLVKRLNRSCPALLHNVVPQLEEELRVAEGRLRTMATEVLGEMFADKGGADFVRKYPTTWNVWLMRKNDKMASVRLTFVEAVKGVLGNLPDQQEAIEDVMQQKLFDPDEKVRAAVCKLYSQLDYETALHHVSPAMLRAVSGRGLDKKHVVRVEALNAVGRLYSLAYPEIENNDPAAITQFSWIPEAILHMAGTTIEVKSIAEQILADFIFPLPSPPSSSSSKNTGEVDEAAWTDRLLYIMTFLDEQATNALLSFSGLKGLTRPSTERFVQACIDYNGGIIDADEEKVTEHLKLSTRRIAATFPDPQRAMEDLHAFAKLNESRLYKLLKTCMDTQVDLKSLVKSTTEFIRRMEQSSSSLVPTMTIFLRRASLRLVNQSSVPTLIKRVQKGDSGDGVGSSQADALARNAQIWMNHIAKHGAPVYKSHVGELSKAIADEKNTRLVEVCLQALAAVSNLDKKLAPNDKRTLDRVMKSVMSPNVRHAKFAARILAHCKDSEEACGTLVESIADALPQVDSDHLAAHMAVLAQLALKAPDAFEHKSDVVTSFLIKKVLMKRQEENDEMDTEEEWVEDSAMTPLLRAKLYALKLCRNRCLAHARSETAVEIARPVLKMFIALLQNAGSLTADAHDDVKTKARLRLQAGISMLHLATVEAFSNEITENCILVAITIQDPCYQVRITFMDKLVGLLTARKLGPNYNVIPFLAVHDPEADVINRAKAYVMTALRSIPKVFRLQQFEVVFIRLLHLVAHHPDFAVNAEALPDLAKYVEFYLEHVATAENISLLYHLAMKAKTVRDAVSHKYSENLYAISELAQHLIKARAKQHSWSLESYPGKVRLPGDILRPLPNAEAASEIIKTVYLPEETLGWLKEHHKAHPKAVQEPKPEKPRVERKTTGKRKAPTTKTNGTAKRTRTSAKRRKADDSDEDEPSSSPSDEDDEDEEEVGRATAPSDSDSEANGHEAEEKEEKLGRGARTRAKAKIKQQAKKPTKRKARGHSSE</sequence>